<evidence type="ECO:0000313" key="2">
    <source>
        <dbReference type="EMBL" id="VTR43643.1"/>
    </source>
</evidence>
<dbReference type="STRING" id="1123265.GCA_000686625_02580"/>
<dbReference type="GeneID" id="78463596"/>
<keyword evidence="1" id="KW-0472">Membrane</keyword>
<dbReference type="EMBL" id="LR590484">
    <property type="protein sequence ID" value="VTR43643.1"/>
    <property type="molecule type" value="Genomic_DNA"/>
</dbReference>
<feature type="transmembrane region" description="Helical" evidence="1">
    <location>
        <begin position="309"/>
        <end position="333"/>
    </location>
</feature>
<reference evidence="2 3" key="1">
    <citation type="submission" date="2019-05" db="EMBL/GenBank/DDBJ databases">
        <authorList>
            <consortium name="Pathogen Informatics"/>
        </authorList>
    </citation>
    <scope>NUCLEOTIDE SEQUENCE [LARGE SCALE GENOMIC DNA]</scope>
    <source>
        <strain evidence="2 3">NCTC11429</strain>
    </source>
</reference>
<dbReference type="RefSeq" id="WP_028069703.1">
    <property type="nucleotide sequence ID" value="NZ_LR590484.1"/>
</dbReference>
<keyword evidence="1" id="KW-1133">Transmembrane helix</keyword>
<name>A0A4U9VC76_9SPHI</name>
<organism evidence="2 3">
    <name type="scientific">Sphingobacterium thalpophilum</name>
    <dbReference type="NCBI Taxonomy" id="259"/>
    <lineage>
        <taxon>Bacteria</taxon>
        <taxon>Pseudomonadati</taxon>
        <taxon>Bacteroidota</taxon>
        <taxon>Sphingobacteriia</taxon>
        <taxon>Sphingobacteriales</taxon>
        <taxon>Sphingobacteriaceae</taxon>
        <taxon>Sphingobacterium</taxon>
    </lineage>
</organism>
<dbReference type="Proteomes" id="UP000308196">
    <property type="component" value="Chromosome"/>
</dbReference>
<evidence type="ECO:0000313" key="3">
    <source>
        <dbReference type="Proteomes" id="UP000308196"/>
    </source>
</evidence>
<accession>A0A4U9VC76</accession>
<proteinExistence type="predicted"/>
<dbReference type="KEGG" id="stha:NCTC11429_02900"/>
<dbReference type="AlphaFoldDB" id="A0A4U9VC76"/>
<gene>
    <name evidence="2" type="ORF">NCTC11429_02900</name>
</gene>
<feature type="transmembrane region" description="Helical" evidence="1">
    <location>
        <begin position="279"/>
        <end position="297"/>
    </location>
</feature>
<feature type="transmembrane region" description="Helical" evidence="1">
    <location>
        <begin position="370"/>
        <end position="391"/>
    </location>
</feature>
<evidence type="ECO:0000256" key="1">
    <source>
        <dbReference type="SAM" id="Phobius"/>
    </source>
</evidence>
<keyword evidence="1" id="KW-0812">Transmembrane</keyword>
<protein>
    <submittedName>
        <fullName evidence="2">Uncharacterized protein</fullName>
    </submittedName>
</protein>
<sequence length="404" mass="47648">MKKIDNLSDLLLLHEIIEKSKVLQDIRYENGSLEIELKEDISAITSDLQSSNIDFDKSGSKIIEINIDKSQILFFQNKDTFYDRVCSNNLSLDGRDIFIWDYDKTCILYENFSKERAANDETKNGGFILNVVQYRDLLNIFLDIKNQLIELEKAHPQNELFFASKGDDNLLVKINYQKKVDELYNRKFEYLNIDKFLERINNQEWLACFKNTICAFFDKQSDSKKTFFWLYENFEYLFANTEKSYFLYISKFSFDKISKLFKKDQEQYFNSLNDYQNKLSGQLISIPLTIGAALLSSNFVTNNGLANSFVVYLISAYVIFVMGTIGFVFFDLIKLKKDITDERDNFQKRYSNIYENFKQDFDYILCKSRWMIGFAVFLLVLFLSILLIVWIGPTEELKKDFILI</sequence>